<evidence type="ECO:0000256" key="1">
    <source>
        <dbReference type="SAM" id="Coils"/>
    </source>
</evidence>
<gene>
    <name evidence="2" type="ORF">C7A10_18005</name>
</gene>
<dbReference type="RefSeq" id="WP_106118171.1">
    <property type="nucleotide sequence ID" value="NZ_PVUH01000011.1"/>
</dbReference>
<evidence type="ECO:0000313" key="2">
    <source>
        <dbReference type="EMBL" id="PRW90925.1"/>
    </source>
</evidence>
<dbReference type="EMBL" id="PVUH01000011">
    <property type="protein sequence ID" value="PRW90925.1"/>
    <property type="molecule type" value="Genomic_DNA"/>
</dbReference>
<dbReference type="Proteomes" id="UP000239731">
    <property type="component" value="Unassembled WGS sequence"/>
</dbReference>
<keyword evidence="1" id="KW-0175">Coiled coil</keyword>
<proteinExistence type="predicted"/>
<reference evidence="2 3" key="1">
    <citation type="submission" date="2018-03" db="EMBL/GenBank/DDBJ databases">
        <title>Blue discolouration in mozzarella cheese caused by Pseudomonas fluorescens.</title>
        <authorList>
            <person name="Chiesa F."/>
            <person name="Dalmasso A."/>
            <person name="Lomonaco S."/>
        </authorList>
    </citation>
    <scope>NUCLEOTIDE SEQUENCE [LARGE SCALE GENOMIC DNA]</scope>
    <source>
        <strain evidence="2 3">11293</strain>
    </source>
</reference>
<dbReference type="AlphaFoldDB" id="A0A2T0I6I5"/>
<name>A0A2T0I6I5_PSEFL</name>
<organism evidence="2 3">
    <name type="scientific">Pseudomonas fluorescens</name>
    <dbReference type="NCBI Taxonomy" id="294"/>
    <lineage>
        <taxon>Bacteria</taxon>
        <taxon>Pseudomonadati</taxon>
        <taxon>Pseudomonadota</taxon>
        <taxon>Gammaproteobacteria</taxon>
        <taxon>Pseudomonadales</taxon>
        <taxon>Pseudomonadaceae</taxon>
        <taxon>Pseudomonas</taxon>
    </lineage>
</organism>
<accession>A0A2T0I6I5</accession>
<protein>
    <submittedName>
        <fullName evidence="2">Uncharacterized protein</fullName>
    </submittedName>
</protein>
<comment type="caution">
    <text evidence="2">The sequence shown here is derived from an EMBL/GenBank/DDBJ whole genome shotgun (WGS) entry which is preliminary data.</text>
</comment>
<feature type="coiled-coil region" evidence="1">
    <location>
        <begin position="24"/>
        <end position="79"/>
    </location>
</feature>
<evidence type="ECO:0000313" key="3">
    <source>
        <dbReference type="Proteomes" id="UP000239731"/>
    </source>
</evidence>
<sequence>MNIDEDTCEWLGCPTPLEMYKHHCAMIEDEVAELHVQLRKARANISGLVQMNDLLATGKASAEAALRRALERMSAMSDEAPDNMNFRPIDLVTEQRDHLFRENQRLLLELSVLRGPQP</sequence>